<proteinExistence type="predicted"/>
<evidence type="ECO:0000313" key="2">
    <source>
        <dbReference type="EMBL" id="MEA5443410.1"/>
    </source>
</evidence>
<dbReference type="Pfam" id="PF12973">
    <property type="entry name" value="Cupin_7"/>
    <property type="match status" value="2"/>
</dbReference>
<sequence length="236" mass="25565">MSISPSLTKLHADLSRRAVLHSDLLPWLPSPLAGVERRLLERDGGEVARATSLVRYAPASRFSPHHHGGGEEFLVLEGVFSDEHGDYGPGTYVRNPVGSAHAPFSATGCTILVKLRQMDPADQTRVVIDTRRSAFVPGLVAGLTVLPLHGFGSEQVALVLWQPDTRFHLHAHLGGEEIFVLDGVFEDEQGAYPAGTWLRNPPGSRHAPFSQSGCLIWVKTGHLAPPFPGMEPVPGR</sequence>
<dbReference type="Proteomes" id="UP001302329">
    <property type="component" value="Unassembled WGS sequence"/>
</dbReference>
<organism evidence="2 3">
    <name type="scientific">Cyanobium gracile UHCC 0281</name>
    <dbReference type="NCBI Taxonomy" id="3110309"/>
    <lineage>
        <taxon>Bacteria</taxon>
        <taxon>Bacillati</taxon>
        <taxon>Cyanobacteriota</taxon>
        <taxon>Cyanophyceae</taxon>
        <taxon>Synechococcales</taxon>
        <taxon>Prochlorococcaceae</taxon>
        <taxon>Cyanobium</taxon>
    </lineage>
</organism>
<evidence type="ECO:0000259" key="1">
    <source>
        <dbReference type="Pfam" id="PF12973"/>
    </source>
</evidence>
<dbReference type="InterPro" id="IPR025979">
    <property type="entry name" value="ChrR-like_cupin_dom"/>
</dbReference>
<dbReference type="CDD" id="cd20303">
    <property type="entry name" value="cupin_ChrR_1"/>
    <property type="match status" value="2"/>
</dbReference>
<protein>
    <submittedName>
        <fullName evidence="2">Cupin domain-containing protein</fullName>
    </submittedName>
</protein>
<comment type="caution">
    <text evidence="2">The sequence shown here is derived from an EMBL/GenBank/DDBJ whole genome shotgun (WGS) entry which is preliminary data.</text>
</comment>
<dbReference type="EMBL" id="JAYGHY010000049">
    <property type="protein sequence ID" value="MEA5443410.1"/>
    <property type="molecule type" value="Genomic_DNA"/>
</dbReference>
<keyword evidence="3" id="KW-1185">Reference proteome</keyword>
<dbReference type="RefSeq" id="WP_323357400.1">
    <property type="nucleotide sequence ID" value="NZ_JAYGHY010000049.1"/>
</dbReference>
<dbReference type="SUPFAM" id="SSF51182">
    <property type="entry name" value="RmlC-like cupins"/>
    <property type="match status" value="2"/>
</dbReference>
<accession>A0ABU5SY09</accession>
<gene>
    <name evidence="2" type="ORF">VB739_12665</name>
</gene>
<reference evidence="2 3" key="1">
    <citation type="submission" date="2023-12" db="EMBL/GenBank/DDBJ databases">
        <title>Baltic Sea Cyanobacteria.</title>
        <authorList>
            <person name="Delbaje E."/>
            <person name="Fewer D.P."/>
            <person name="Shishido T.K."/>
        </authorList>
    </citation>
    <scope>NUCLEOTIDE SEQUENCE [LARGE SCALE GENOMIC DNA]</scope>
    <source>
        <strain evidence="2 3">UHCC 0281</strain>
    </source>
</reference>
<dbReference type="Gene3D" id="2.60.120.10">
    <property type="entry name" value="Jelly Rolls"/>
    <property type="match status" value="1"/>
</dbReference>
<dbReference type="InterPro" id="IPR011051">
    <property type="entry name" value="RmlC_Cupin_sf"/>
</dbReference>
<feature type="domain" description="ChrR-like cupin" evidence="1">
    <location>
        <begin position="124"/>
        <end position="224"/>
    </location>
</feature>
<feature type="domain" description="ChrR-like cupin" evidence="1">
    <location>
        <begin position="16"/>
        <end position="118"/>
    </location>
</feature>
<evidence type="ECO:0000313" key="3">
    <source>
        <dbReference type="Proteomes" id="UP001302329"/>
    </source>
</evidence>
<name>A0ABU5SY09_9CYAN</name>
<dbReference type="InterPro" id="IPR014710">
    <property type="entry name" value="RmlC-like_jellyroll"/>
</dbReference>